<evidence type="ECO:0000313" key="3">
    <source>
        <dbReference type="Proteomes" id="UP000807469"/>
    </source>
</evidence>
<evidence type="ECO:0000313" key="2">
    <source>
        <dbReference type="EMBL" id="KAF9475608.1"/>
    </source>
</evidence>
<reference evidence="2" key="1">
    <citation type="submission" date="2020-11" db="EMBL/GenBank/DDBJ databases">
        <authorList>
            <consortium name="DOE Joint Genome Institute"/>
            <person name="Ahrendt S."/>
            <person name="Riley R."/>
            <person name="Andreopoulos W."/>
            <person name="Labutti K."/>
            <person name="Pangilinan J."/>
            <person name="Ruiz-Duenas F.J."/>
            <person name="Barrasa J.M."/>
            <person name="Sanchez-Garcia M."/>
            <person name="Camarero S."/>
            <person name="Miyauchi S."/>
            <person name="Serrano A."/>
            <person name="Linde D."/>
            <person name="Babiker R."/>
            <person name="Drula E."/>
            <person name="Ayuso-Fernandez I."/>
            <person name="Pacheco R."/>
            <person name="Padilla G."/>
            <person name="Ferreira P."/>
            <person name="Barriuso J."/>
            <person name="Kellner H."/>
            <person name="Castanera R."/>
            <person name="Alfaro M."/>
            <person name="Ramirez L."/>
            <person name="Pisabarro A.G."/>
            <person name="Kuo A."/>
            <person name="Tritt A."/>
            <person name="Lipzen A."/>
            <person name="He G."/>
            <person name="Yan M."/>
            <person name="Ng V."/>
            <person name="Cullen D."/>
            <person name="Martin F."/>
            <person name="Rosso M.-N."/>
            <person name="Henrissat B."/>
            <person name="Hibbett D."/>
            <person name="Martinez A.T."/>
            <person name="Grigoriev I.V."/>
        </authorList>
    </citation>
    <scope>NUCLEOTIDE SEQUENCE</scope>
    <source>
        <strain evidence="2">CIRM-BRFM 674</strain>
    </source>
</reference>
<dbReference type="AlphaFoldDB" id="A0A9P5YTN6"/>
<proteinExistence type="predicted"/>
<organism evidence="2 3">
    <name type="scientific">Pholiota conissans</name>
    <dbReference type="NCBI Taxonomy" id="109636"/>
    <lineage>
        <taxon>Eukaryota</taxon>
        <taxon>Fungi</taxon>
        <taxon>Dikarya</taxon>
        <taxon>Basidiomycota</taxon>
        <taxon>Agaricomycotina</taxon>
        <taxon>Agaricomycetes</taxon>
        <taxon>Agaricomycetidae</taxon>
        <taxon>Agaricales</taxon>
        <taxon>Agaricineae</taxon>
        <taxon>Strophariaceae</taxon>
        <taxon>Pholiota</taxon>
    </lineage>
</organism>
<evidence type="ECO:0000256" key="1">
    <source>
        <dbReference type="SAM" id="MobiDB-lite"/>
    </source>
</evidence>
<dbReference type="OrthoDB" id="3233180at2759"/>
<dbReference type="EMBL" id="MU155325">
    <property type="protein sequence ID" value="KAF9475608.1"/>
    <property type="molecule type" value="Genomic_DNA"/>
</dbReference>
<dbReference type="Proteomes" id="UP000807469">
    <property type="component" value="Unassembled WGS sequence"/>
</dbReference>
<feature type="compositionally biased region" description="Acidic residues" evidence="1">
    <location>
        <begin position="1"/>
        <end position="11"/>
    </location>
</feature>
<accession>A0A9P5YTN6</accession>
<comment type="caution">
    <text evidence="2">The sequence shown here is derived from an EMBL/GenBank/DDBJ whole genome shotgun (WGS) entry which is preliminary data.</text>
</comment>
<feature type="region of interest" description="Disordered" evidence="1">
    <location>
        <begin position="1"/>
        <end position="22"/>
    </location>
</feature>
<name>A0A9P5YTN6_9AGAR</name>
<sequence>MDCSSETDSDSDGPTRTTVTGPCPLFPSPETSFSHQVIDLAVVEQEVRKLSEQQMDCDFEVSPPILAKIQVSADTLVNFVTHIPSLLLGGDTSAVLITLASLVSAVALDQLFLYRKIFRDAAITSQSVHRTTMVLTWVDELLARLHSVLLMLASGSYLNHFENMAESIQSHKREDVLRATVQLPEKWIDMHTVIGSVNFSPASKRIATTFLFGAYIVHPQLMRFDSNSWLNYCPDSDDILESLKHAITHMASQVHSPSRDIEPLPQRMMASMQIVLFSTFNSKSERHEKVYLPHLRPEESRHLLYLLQIVMVQATDSFLPVARLDIPQIILLRWGNVVPWTWSIWDDQRIANTGHLPCLTATWLYHLNEPLFANLEPFTSGNDSFRSDFRISLFADIKASSMVILQLLQHIVRALDDKGNKDAFYSVLVNLMSKLCWAIVQYLESNSLRATYVIEARISEYTKFSIVAYVILGLTPEDVFVKGLIIELLTHISPESINICIQQLLKDQTYRFLNRLGKATKTCVDTFTRNGTSADTAVEKHQILNAKALIEFLTIILSTITPEETAIHEIASPFIDELIKILHSPHEYSSLAANLRNAVLMILCVSQNARSGRFDEDVWALAIRPGVGVMITAGIFAQYLLQSGRPYGLLLRYEAWNHLLSVMVMILNREISKEEESLALVTSTLISRGLENLIHGSSPSHRKAKSKHLLLYANQNLSGKTGNMVSSSPWTASMGIMLRSLLNNTSGTEADPYFIVLRRRLDSAGESLLTKISNGIGKNTGPSLTENIDGVEGDQYHHRIVYYRGDNYAGLLYICDAST</sequence>
<protein>
    <submittedName>
        <fullName evidence="2">Uncharacterized protein</fullName>
    </submittedName>
</protein>
<gene>
    <name evidence="2" type="ORF">BDN70DRAFT_996278</name>
</gene>
<keyword evidence="3" id="KW-1185">Reference proteome</keyword>